<gene>
    <name evidence="8" type="ORF">UFOPK2582_00836</name>
</gene>
<evidence type="ECO:0000256" key="1">
    <source>
        <dbReference type="ARBA" id="ARBA00004651"/>
    </source>
</evidence>
<reference evidence="8" key="1">
    <citation type="submission" date="2020-05" db="EMBL/GenBank/DDBJ databases">
        <authorList>
            <person name="Chiriac C."/>
            <person name="Salcher M."/>
            <person name="Ghai R."/>
            <person name="Kavagutti S V."/>
        </authorList>
    </citation>
    <scope>NUCLEOTIDE SEQUENCE</scope>
</reference>
<proteinExistence type="predicted"/>
<evidence type="ECO:0000259" key="7">
    <source>
        <dbReference type="Pfam" id="PF00482"/>
    </source>
</evidence>
<keyword evidence="5 6" id="KW-0472">Membrane</keyword>
<evidence type="ECO:0000313" key="8">
    <source>
        <dbReference type="EMBL" id="CAB4698795.1"/>
    </source>
</evidence>
<comment type="subcellular location">
    <subcellularLocation>
        <location evidence="1">Cell membrane</location>
        <topology evidence="1">Multi-pass membrane protein</topology>
    </subcellularLocation>
</comment>
<name>A0A6J6PPP1_9ZZZZ</name>
<evidence type="ECO:0000256" key="3">
    <source>
        <dbReference type="ARBA" id="ARBA00022692"/>
    </source>
</evidence>
<evidence type="ECO:0000256" key="2">
    <source>
        <dbReference type="ARBA" id="ARBA00022475"/>
    </source>
</evidence>
<feature type="transmembrane region" description="Helical" evidence="6">
    <location>
        <begin position="158"/>
        <end position="178"/>
    </location>
</feature>
<feature type="transmembrane region" description="Helical" evidence="6">
    <location>
        <begin position="129"/>
        <end position="146"/>
    </location>
</feature>
<organism evidence="8">
    <name type="scientific">freshwater metagenome</name>
    <dbReference type="NCBI Taxonomy" id="449393"/>
    <lineage>
        <taxon>unclassified sequences</taxon>
        <taxon>metagenomes</taxon>
        <taxon>ecological metagenomes</taxon>
    </lineage>
</organism>
<sequence length="187" mass="19124">MTRMRRAERLLDQQLPGAAAGLARSVHAGATLLGAIEEFGSVSAQPISFDLATIAASVRRGGSLDAALRDWEQSRPNCSVGVLVAACRFGHAEGGNLAAALDGAAVSLLDRLEVADEARALSTQARSSSAVLVALPLFGAAGFSVLDPAVAATLFTTTAGWICLVLGLGLDALGALVLSRMVRSALR</sequence>
<feature type="domain" description="Type II secretion system protein GspF" evidence="7">
    <location>
        <begin position="22"/>
        <end position="139"/>
    </location>
</feature>
<dbReference type="Pfam" id="PF00482">
    <property type="entry name" value="T2SSF"/>
    <property type="match status" value="1"/>
</dbReference>
<dbReference type="EMBL" id="CAEZXS010000086">
    <property type="protein sequence ID" value="CAB4698795.1"/>
    <property type="molecule type" value="Genomic_DNA"/>
</dbReference>
<keyword evidence="2" id="KW-1003">Cell membrane</keyword>
<accession>A0A6J6PPP1</accession>
<evidence type="ECO:0000256" key="4">
    <source>
        <dbReference type="ARBA" id="ARBA00022989"/>
    </source>
</evidence>
<dbReference type="PANTHER" id="PTHR35007:SF1">
    <property type="entry name" value="PILUS ASSEMBLY PROTEIN"/>
    <property type="match status" value="1"/>
</dbReference>
<keyword evidence="4 6" id="KW-1133">Transmembrane helix</keyword>
<dbReference type="PANTHER" id="PTHR35007">
    <property type="entry name" value="INTEGRAL MEMBRANE PROTEIN-RELATED"/>
    <property type="match status" value="1"/>
</dbReference>
<evidence type="ECO:0000256" key="6">
    <source>
        <dbReference type="SAM" id="Phobius"/>
    </source>
</evidence>
<dbReference type="Gene3D" id="1.20.81.30">
    <property type="entry name" value="Type II secretion system (T2SS), domain F"/>
    <property type="match status" value="1"/>
</dbReference>
<dbReference type="AlphaFoldDB" id="A0A6J6PPP1"/>
<protein>
    <submittedName>
        <fullName evidence="8">Unannotated protein</fullName>
    </submittedName>
</protein>
<dbReference type="InterPro" id="IPR042094">
    <property type="entry name" value="T2SS_GspF_sf"/>
</dbReference>
<dbReference type="InterPro" id="IPR018076">
    <property type="entry name" value="T2SS_GspF_dom"/>
</dbReference>
<dbReference type="GO" id="GO:0005886">
    <property type="term" value="C:plasma membrane"/>
    <property type="evidence" value="ECO:0007669"/>
    <property type="project" value="UniProtKB-SubCell"/>
</dbReference>
<evidence type="ECO:0000256" key="5">
    <source>
        <dbReference type="ARBA" id="ARBA00023136"/>
    </source>
</evidence>
<keyword evidence="3 6" id="KW-0812">Transmembrane</keyword>